<protein>
    <submittedName>
        <fullName evidence="3">Uncharacterized protein</fullName>
    </submittedName>
</protein>
<reference evidence="3" key="1">
    <citation type="submission" date="2021-02" db="EMBL/GenBank/DDBJ databases">
        <authorList>
            <person name="Nowell W R."/>
        </authorList>
    </citation>
    <scope>NUCLEOTIDE SEQUENCE</scope>
</reference>
<feature type="compositionally biased region" description="Basic and acidic residues" evidence="2">
    <location>
        <begin position="149"/>
        <end position="167"/>
    </location>
</feature>
<evidence type="ECO:0000313" key="10">
    <source>
        <dbReference type="Proteomes" id="UP000663866"/>
    </source>
</evidence>
<evidence type="ECO:0000256" key="1">
    <source>
        <dbReference type="ARBA" id="ARBA00010994"/>
    </source>
</evidence>
<dbReference type="AlphaFoldDB" id="A0A814IVB8"/>
<gene>
    <name evidence="3" type="ORF">CJN711_LOCUS3724</name>
    <name evidence="4" type="ORF">KQP761_LOCUS35055</name>
    <name evidence="6" type="ORF">MBJ925_LOCUS35764</name>
    <name evidence="7" type="ORF">OVN521_LOCUS1914</name>
    <name evidence="8" type="ORF">SMN809_LOCUS7461</name>
    <name evidence="5" type="ORF">WKI299_LOCUS22298</name>
</gene>
<dbReference type="GO" id="GO:0015631">
    <property type="term" value="F:tubulin binding"/>
    <property type="evidence" value="ECO:0007669"/>
    <property type="project" value="InterPro"/>
</dbReference>
<evidence type="ECO:0000256" key="2">
    <source>
        <dbReference type="SAM" id="MobiDB-lite"/>
    </source>
</evidence>
<dbReference type="GO" id="GO:0001578">
    <property type="term" value="P:microtubule bundle formation"/>
    <property type="evidence" value="ECO:0007669"/>
    <property type="project" value="TreeGrafter"/>
</dbReference>
<dbReference type="GO" id="GO:0046785">
    <property type="term" value="P:microtubule polymerization"/>
    <property type="evidence" value="ECO:0007669"/>
    <property type="project" value="InterPro"/>
</dbReference>
<feature type="region of interest" description="Disordered" evidence="2">
    <location>
        <begin position="147"/>
        <end position="167"/>
    </location>
</feature>
<dbReference type="Proteomes" id="UP000663856">
    <property type="component" value="Unassembled WGS sequence"/>
</dbReference>
<dbReference type="EMBL" id="CAJOBI010002161">
    <property type="protein sequence ID" value="CAF3916894.1"/>
    <property type="molecule type" value="Genomic_DNA"/>
</dbReference>
<evidence type="ECO:0000313" key="7">
    <source>
        <dbReference type="EMBL" id="CAF3765150.1"/>
    </source>
</evidence>
<dbReference type="EMBL" id="CAJNOV010000604">
    <property type="protein sequence ID" value="CAF1029466.1"/>
    <property type="molecule type" value="Genomic_DNA"/>
</dbReference>
<dbReference type="Proteomes" id="UP000663855">
    <property type="component" value="Unassembled WGS sequence"/>
</dbReference>
<dbReference type="Proteomes" id="UP000676336">
    <property type="component" value="Unassembled WGS sequence"/>
</dbReference>
<comment type="similarity">
    <text evidence="1">Belongs to the TPPP family.</text>
</comment>
<dbReference type="PANTHER" id="PTHR12932">
    <property type="entry name" value="P25 ALPHA-RELATED"/>
    <property type="match status" value="1"/>
</dbReference>
<evidence type="ECO:0000313" key="9">
    <source>
        <dbReference type="Proteomes" id="UP000663855"/>
    </source>
</evidence>
<dbReference type="EMBL" id="CAJNRF010009504">
    <property type="protein sequence ID" value="CAF2111172.1"/>
    <property type="molecule type" value="Genomic_DNA"/>
</dbReference>
<dbReference type="Pfam" id="PF05517">
    <property type="entry name" value="p25-alpha"/>
    <property type="match status" value="1"/>
</dbReference>
<organism evidence="3 9">
    <name type="scientific">Rotaria magnacalcarata</name>
    <dbReference type="NCBI Taxonomy" id="392030"/>
    <lineage>
        <taxon>Eukaryota</taxon>
        <taxon>Metazoa</taxon>
        <taxon>Spiralia</taxon>
        <taxon>Gnathifera</taxon>
        <taxon>Rotifera</taxon>
        <taxon>Eurotatoria</taxon>
        <taxon>Bdelloidea</taxon>
        <taxon>Philodinida</taxon>
        <taxon>Philodinidae</taxon>
        <taxon>Rotaria</taxon>
    </lineage>
</organism>
<dbReference type="EMBL" id="CAJNOW010019712">
    <property type="protein sequence ID" value="CAF1674608.1"/>
    <property type="molecule type" value="Genomic_DNA"/>
</dbReference>
<evidence type="ECO:0000313" key="3">
    <source>
        <dbReference type="EMBL" id="CAF1029466.1"/>
    </source>
</evidence>
<dbReference type="GO" id="GO:0005874">
    <property type="term" value="C:microtubule"/>
    <property type="evidence" value="ECO:0007669"/>
    <property type="project" value="TreeGrafter"/>
</dbReference>
<dbReference type="InterPro" id="IPR011992">
    <property type="entry name" value="EF-hand-dom_pair"/>
</dbReference>
<dbReference type="Proteomes" id="UP000663834">
    <property type="component" value="Unassembled WGS sequence"/>
</dbReference>
<evidence type="ECO:0000313" key="5">
    <source>
        <dbReference type="EMBL" id="CAF2111172.1"/>
    </source>
</evidence>
<proteinExistence type="inferred from homology"/>
<comment type="caution">
    <text evidence="3">The sequence shown here is derived from an EMBL/GenBank/DDBJ whole genome shotgun (WGS) entry which is preliminary data.</text>
</comment>
<sequence>MSTETSVSSGLQKAFNKYSKFGKTQAQLSDHSVLRIGSAAIQKMMKDCSLIDTQYTSQLLDNDIARVLGKLTIGSNETKSIHYPKGTKTFEIKGFKALIDCIAKSKGVNDDEILTKINENEGPSLNHVTETTNKQITDRMTNTTHYTGTHKERFDEEGYGKGKDGRSDEIESTGYVQGFKNINQSSSIKKCMNWKKNKLFLRRSSYTF</sequence>
<dbReference type="OrthoDB" id="548799at2759"/>
<dbReference type="Gene3D" id="1.10.238.10">
    <property type="entry name" value="EF-hand"/>
    <property type="match status" value="1"/>
</dbReference>
<dbReference type="GO" id="GO:0032273">
    <property type="term" value="P:positive regulation of protein polymerization"/>
    <property type="evidence" value="ECO:0007669"/>
    <property type="project" value="TreeGrafter"/>
</dbReference>
<keyword evidence="10" id="KW-1185">Reference proteome</keyword>
<dbReference type="Proteomes" id="UP000663866">
    <property type="component" value="Unassembled WGS sequence"/>
</dbReference>
<evidence type="ECO:0000313" key="8">
    <source>
        <dbReference type="EMBL" id="CAF3916894.1"/>
    </source>
</evidence>
<evidence type="ECO:0000313" key="4">
    <source>
        <dbReference type="EMBL" id="CAF1674608.1"/>
    </source>
</evidence>
<dbReference type="EMBL" id="CAJOBG010000140">
    <property type="protein sequence ID" value="CAF3765150.1"/>
    <property type="molecule type" value="Genomic_DNA"/>
</dbReference>
<dbReference type="EMBL" id="CAJNRE010019775">
    <property type="protein sequence ID" value="CAF2208818.1"/>
    <property type="molecule type" value="Genomic_DNA"/>
</dbReference>
<dbReference type="Proteomes" id="UP000663824">
    <property type="component" value="Unassembled WGS sequence"/>
</dbReference>
<accession>A0A814IVB8</accession>
<dbReference type="InterPro" id="IPR008907">
    <property type="entry name" value="TPP/p25"/>
</dbReference>
<name>A0A814IVB8_9BILA</name>
<dbReference type="PANTHER" id="PTHR12932:SF9">
    <property type="entry name" value="TUBULIN POLYMERIZATION-PROMOTING PROTEIN HOMOLOG"/>
    <property type="match status" value="1"/>
</dbReference>
<dbReference type="SUPFAM" id="SSF47473">
    <property type="entry name" value="EF-hand"/>
    <property type="match status" value="1"/>
</dbReference>
<evidence type="ECO:0000313" key="6">
    <source>
        <dbReference type="EMBL" id="CAF2208818.1"/>
    </source>
</evidence>